<dbReference type="InterPro" id="IPR024937">
    <property type="entry name" value="Domain_X"/>
</dbReference>
<evidence type="ECO:0000259" key="1">
    <source>
        <dbReference type="Pfam" id="PF01348"/>
    </source>
</evidence>
<accession>A0A917AWF7</accession>
<sequence length="397" mass="47135">MATNPFHQLDAIRKASQRGKRITDCYRLMYKKELWIQAQETVCGSTGEAPISVVEIENIIEQLRMGTFRFGHGKKRWEAYVLEVMRIIIECIYEPNICSMKKRKSRHDVLLHMKETWREVTWCICGNMKGWNEKKGHSVFLHLLQVKINDQRFLLLIHNALICGIMKKWNLSNRIEKGDTFRRLLRDIYFYTFDRWMENAVGQQGEYARYENQFIVGLASTKRRAAGMQEQIHYFLRNSLYLQETELFLTHVERPILFLGYACEMNERTIRLEIPKAKLEAYARKHQYGDITHFISTHRTKLINRSELEILHTYHAELQKIAHYYRLATNYHHLQRLFSLAESSFIKTIASKRKSTCRKVVLRMRIHKKGQLCLVGEDNSLHSFIQLKDVKGRYKGE</sequence>
<proteinExistence type="predicted"/>
<keyword evidence="2" id="KW-0548">Nucleotidyltransferase</keyword>
<reference evidence="2" key="2">
    <citation type="submission" date="2020-09" db="EMBL/GenBank/DDBJ databases">
        <authorList>
            <person name="Sun Q."/>
            <person name="Zhou Y."/>
        </authorList>
    </citation>
    <scope>NUCLEOTIDE SEQUENCE</scope>
    <source>
        <strain evidence="2">CGMCC 1.12698</strain>
    </source>
</reference>
<dbReference type="GO" id="GO:0006397">
    <property type="term" value="P:mRNA processing"/>
    <property type="evidence" value="ECO:0007669"/>
    <property type="project" value="InterPro"/>
</dbReference>
<dbReference type="GO" id="GO:0005737">
    <property type="term" value="C:cytoplasm"/>
    <property type="evidence" value="ECO:0007669"/>
    <property type="project" value="UniProtKB-ARBA"/>
</dbReference>
<feature type="domain" description="Domain X" evidence="1">
    <location>
        <begin position="272"/>
        <end position="364"/>
    </location>
</feature>
<dbReference type="PANTHER" id="PTHR33642:SF4">
    <property type="entry name" value="COX1_OXI3 INTRON 1 PROTEIN-RELATED"/>
    <property type="match status" value="1"/>
</dbReference>
<dbReference type="EMBL" id="BMFK01000002">
    <property type="protein sequence ID" value="GGE75698.1"/>
    <property type="molecule type" value="Genomic_DNA"/>
</dbReference>
<dbReference type="AlphaFoldDB" id="A0A917AWF7"/>
<organism evidence="2 3">
    <name type="scientific">Priestia taiwanensis</name>
    <dbReference type="NCBI Taxonomy" id="1347902"/>
    <lineage>
        <taxon>Bacteria</taxon>
        <taxon>Bacillati</taxon>
        <taxon>Bacillota</taxon>
        <taxon>Bacilli</taxon>
        <taxon>Bacillales</taxon>
        <taxon>Bacillaceae</taxon>
        <taxon>Priestia</taxon>
    </lineage>
</organism>
<dbReference type="Proteomes" id="UP000605259">
    <property type="component" value="Unassembled WGS sequence"/>
</dbReference>
<dbReference type="GO" id="GO:0003964">
    <property type="term" value="F:RNA-directed DNA polymerase activity"/>
    <property type="evidence" value="ECO:0007669"/>
    <property type="project" value="UniProtKB-KW"/>
</dbReference>
<dbReference type="PANTHER" id="PTHR33642">
    <property type="entry name" value="COX1/OXI3 INTRON 1 PROTEIN-RELATED"/>
    <property type="match status" value="1"/>
</dbReference>
<keyword evidence="3" id="KW-1185">Reference proteome</keyword>
<keyword evidence="2" id="KW-0695">RNA-directed DNA polymerase</keyword>
<gene>
    <name evidence="2" type="ORF">GCM10007140_26850</name>
</gene>
<dbReference type="GO" id="GO:0006315">
    <property type="term" value="P:homing of group II introns"/>
    <property type="evidence" value="ECO:0007669"/>
    <property type="project" value="TreeGrafter"/>
</dbReference>
<reference evidence="2" key="1">
    <citation type="journal article" date="2014" name="Int. J. Syst. Evol. Microbiol.">
        <title>Complete genome sequence of Corynebacterium casei LMG S-19264T (=DSM 44701T), isolated from a smear-ripened cheese.</title>
        <authorList>
            <consortium name="US DOE Joint Genome Institute (JGI-PGF)"/>
            <person name="Walter F."/>
            <person name="Albersmeier A."/>
            <person name="Kalinowski J."/>
            <person name="Ruckert C."/>
        </authorList>
    </citation>
    <scope>NUCLEOTIDE SEQUENCE</scope>
    <source>
        <strain evidence="2">CGMCC 1.12698</strain>
    </source>
</reference>
<name>A0A917AWF7_9BACI</name>
<comment type="caution">
    <text evidence="2">The sequence shown here is derived from an EMBL/GenBank/DDBJ whole genome shotgun (WGS) entry which is preliminary data.</text>
</comment>
<dbReference type="Pfam" id="PF01348">
    <property type="entry name" value="Intron_maturas2"/>
    <property type="match status" value="1"/>
</dbReference>
<evidence type="ECO:0000313" key="3">
    <source>
        <dbReference type="Proteomes" id="UP000605259"/>
    </source>
</evidence>
<protein>
    <submittedName>
        <fullName evidence="2">Reverse transcriptase</fullName>
    </submittedName>
</protein>
<dbReference type="RefSeq" id="WP_188388996.1">
    <property type="nucleotide sequence ID" value="NZ_BMFK01000002.1"/>
</dbReference>
<keyword evidence="2" id="KW-0808">Transferase</keyword>
<evidence type="ECO:0000313" key="2">
    <source>
        <dbReference type="EMBL" id="GGE75698.1"/>
    </source>
</evidence>